<dbReference type="InterPro" id="IPR020845">
    <property type="entry name" value="AMP-binding_CS"/>
</dbReference>
<dbReference type="InterPro" id="IPR036736">
    <property type="entry name" value="ACP-like_sf"/>
</dbReference>
<dbReference type="InterPro" id="IPR001242">
    <property type="entry name" value="Condensation_dom"/>
</dbReference>
<dbReference type="InterPro" id="IPR025110">
    <property type="entry name" value="AMP-bd_C"/>
</dbReference>
<dbReference type="PROSITE" id="PS50075">
    <property type="entry name" value="CARRIER"/>
    <property type="match status" value="1"/>
</dbReference>
<keyword evidence="3" id="KW-0597">Phosphoprotein</keyword>
<dbReference type="Gene3D" id="3.40.50.980">
    <property type="match status" value="2"/>
</dbReference>
<keyword evidence="2" id="KW-0596">Phosphopantetheine</keyword>
<keyword evidence="5" id="KW-0045">Antibiotic biosynthesis</keyword>
<keyword evidence="8" id="KW-1185">Reference proteome</keyword>
<dbReference type="Gene3D" id="3.30.559.30">
    <property type="entry name" value="Nonribosomal peptide synthetase, condensation domain"/>
    <property type="match status" value="1"/>
</dbReference>
<dbReference type="FunFam" id="3.30.300.30:FF:000010">
    <property type="entry name" value="Enterobactin synthetase component F"/>
    <property type="match status" value="1"/>
</dbReference>
<comment type="caution">
    <text evidence="7">The sequence shown here is derived from an EMBL/GenBank/DDBJ whole genome shotgun (WGS) entry which is preliminary data.</text>
</comment>
<dbReference type="SUPFAM" id="SSF52777">
    <property type="entry name" value="CoA-dependent acyltransferases"/>
    <property type="match status" value="2"/>
</dbReference>
<dbReference type="Pfam" id="PF13193">
    <property type="entry name" value="AMP-binding_C"/>
    <property type="match status" value="1"/>
</dbReference>
<evidence type="ECO:0000313" key="7">
    <source>
        <dbReference type="EMBL" id="GLY92600.1"/>
    </source>
</evidence>
<dbReference type="Gene3D" id="1.10.1200.10">
    <property type="entry name" value="ACP-like"/>
    <property type="match status" value="1"/>
</dbReference>
<accession>A0A9W6W5Z9</accession>
<dbReference type="PANTHER" id="PTHR45527">
    <property type="entry name" value="NONRIBOSOMAL PEPTIDE SYNTHETASE"/>
    <property type="match status" value="1"/>
</dbReference>
<dbReference type="AlphaFoldDB" id="A0A9W6W5Z9"/>
<dbReference type="FunFam" id="3.40.50.980:FF:000002">
    <property type="entry name" value="Enterobactin synthetase component F"/>
    <property type="match status" value="1"/>
</dbReference>
<dbReference type="FunFam" id="3.40.50.980:FF:000001">
    <property type="entry name" value="Non-ribosomal peptide synthetase"/>
    <property type="match status" value="1"/>
</dbReference>
<dbReference type="Gene3D" id="3.30.559.10">
    <property type="entry name" value="Chloramphenicol acetyltransferase-like domain"/>
    <property type="match status" value="1"/>
</dbReference>
<protein>
    <recommendedName>
        <fullName evidence="6">Carrier domain-containing protein</fullName>
    </recommendedName>
</protein>
<dbReference type="GO" id="GO:0043041">
    <property type="term" value="P:amino acid activation for nonribosomal peptide biosynthetic process"/>
    <property type="evidence" value="ECO:0007669"/>
    <property type="project" value="TreeGrafter"/>
</dbReference>
<dbReference type="GO" id="GO:0031177">
    <property type="term" value="F:phosphopantetheine binding"/>
    <property type="evidence" value="ECO:0007669"/>
    <property type="project" value="TreeGrafter"/>
</dbReference>
<keyword evidence="4" id="KW-0677">Repeat</keyword>
<dbReference type="Gene3D" id="3.30.300.30">
    <property type="match status" value="1"/>
</dbReference>
<dbReference type="GO" id="GO:0009366">
    <property type="term" value="C:enterobactin synthetase complex"/>
    <property type="evidence" value="ECO:0007669"/>
    <property type="project" value="TreeGrafter"/>
</dbReference>
<evidence type="ECO:0000313" key="8">
    <source>
        <dbReference type="Proteomes" id="UP001165074"/>
    </source>
</evidence>
<evidence type="ECO:0000256" key="1">
    <source>
        <dbReference type="ARBA" id="ARBA00001957"/>
    </source>
</evidence>
<gene>
    <name evidence="7" type="ORF">Airi02_105280</name>
</gene>
<evidence type="ECO:0000259" key="6">
    <source>
        <dbReference type="PROSITE" id="PS50075"/>
    </source>
</evidence>
<dbReference type="PROSITE" id="PS00455">
    <property type="entry name" value="AMP_BINDING"/>
    <property type="match status" value="1"/>
</dbReference>
<dbReference type="GO" id="GO:0009239">
    <property type="term" value="P:enterobactin biosynthetic process"/>
    <property type="evidence" value="ECO:0007669"/>
    <property type="project" value="TreeGrafter"/>
</dbReference>
<dbReference type="InterPro" id="IPR010060">
    <property type="entry name" value="NRPS_synth"/>
</dbReference>
<dbReference type="InterPro" id="IPR000873">
    <property type="entry name" value="AMP-dep_synth/lig_dom"/>
</dbReference>
<dbReference type="GO" id="GO:0005829">
    <property type="term" value="C:cytosol"/>
    <property type="evidence" value="ECO:0007669"/>
    <property type="project" value="TreeGrafter"/>
</dbReference>
<reference evidence="7" key="1">
    <citation type="submission" date="2023-03" db="EMBL/GenBank/DDBJ databases">
        <title>Actinoallomurus iriomotensis NBRC 103684.</title>
        <authorList>
            <person name="Ichikawa N."/>
            <person name="Sato H."/>
            <person name="Tonouchi N."/>
        </authorList>
    </citation>
    <scope>NUCLEOTIDE SEQUENCE</scope>
    <source>
        <strain evidence="7">NBRC 103684</strain>
    </source>
</reference>
<dbReference type="NCBIfam" id="TIGR01733">
    <property type="entry name" value="AA-adenyl-dom"/>
    <property type="match status" value="1"/>
</dbReference>
<dbReference type="GO" id="GO:0047527">
    <property type="term" value="F:2,3-dihydroxybenzoate-serine ligase activity"/>
    <property type="evidence" value="ECO:0007669"/>
    <property type="project" value="TreeGrafter"/>
</dbReference>
<dbReference type="Pfam" id="PF00501">
    <property type="entry name" value="AMP-binding"/>
    <property type="match status" value="1"/>
</dbReference>
<organism evidence="7 8">
    <name type="scientific">Actinoallomurus iriomotensis</name>
    <dbReference type="NCBI Taxonomy" id="478107"/>
    <lineage>
        <taxon>Bacteria</taxon>
        <taxon>Bacillati</taxon>
        <taxon>Actinomycetota</taxon>
        <taxon>Actinomycetes</taxon>
        <taxon>Streptosporangiales</taxon>
        <taxon>Thermomonosporaceae</taxon>
        <taxon>Actinoallomurus</taxon>
    </lineage>
</organism>
<evidence type="ECO:0000256" key="3">
    <source>
        <dbReference type="ARBA" id="ARBA00022553"/>
    </source>
</evidence>
<dbReference type="InterPro" id="IPR009081">
    <property type="entry name" value="PP-bd_ACP"/>
</dbReference>
<proteinExistence type="predicted"/>
<dbReference type="InterPro" id="IPR045851">
    <property type="entry name" value="AMP-bd_C_sf"/>
</dbReference>
<dbReference type="PANTHER" id="PTHR45527:SF1">
    <property type="entry name" value="FATTY ACID SYNTHASE"/>
    <property type="match status" value="1"/>
</dbReference>
<evidence type="ECO:0000256" key="5">
    <source>
        <dbReference type="ARBA" id="ARBA00023194"/>
    </source>
</evidence>
<dbReference type="InterPro" id="IPR023213">
    <property type="entry name" value="CAT-like_dom_sf"/>
</dbReference>
<comment type="cofactor">
    <cofactor evidence="1">
        <name>pantetheine 4'-phosphate</name>
        <dbReference type="ChEBI" id="CHEBI:47942"/>
    </cofactor>
</comment>
<dbReference type="SUPFAM" id="SSF47336">
    <property type="entry name" value="ACP-like"/>
    <property type="match status" value="1"/>
</dbReference>
<dbReference type="EMBL" id="BSTK01000031">
    <property type="protein sequence ID" value="GLY92600.1"/>
    <property type="molecule type" value="Genomic_DNA"/>
</dbReference>
<feature type="domain" description="Carrier" evidence="6">
    <location>
        <begin position="518"/>
        <end position="592"/>
    </location>
</feature>
<sequence>MSTGEGNTGHDPALLGTTLPDLFERQVAATPDAPAVVFGDTTLTYAELNARANGLAHHLMDHGAGPEQVIAVALPRSIELVIAILGITKTGAAYLPLDLDHPSARIAYALENARAAHLITCANPMFSQSGITTTPFDEMVAHRLSGQDTAHNPGRSLLPRCGAYVIYTSGSTGRPKGVMVPHSGIVNRLLWMQAAYDLGTDDRVLQKTPATFDVSVWEFFWPLLTGAVLVVAAPDGHKDPAYLTSIIQREQITTIHFVPSMLEAFVQAPDAAGCTSLRRVLCSGEALPGRLAERFRAVLHAELHNLYGPTEASVDVTAWKCNRHDGPRVPIGRPIWNTRLYVLDDHLRPVPPGVPGELYIAGTGLARGYLNRPGLTAERFLACPYGEPGERMYRTGDLVRRRTDGNLEFLGRTDDQVKIRGHRVELGEVESALIAQPGITQAAVTVRKDHPGSPQLIGYVVADGGADTARLRPALARILPDHMLPAAVVVLDAFPLTPNGKLDRKALPAPDYTTTDRAPRTSHEEILARLFAETLHLERVGIDDDFFDLGGDSIVLFRLIGGAHHAGLVITPRQVIECRTVASLATAAQRLDAPAEAAPTGPVPPTPALERMIERGTIGDRPCQAVLLRIPARYEEAGLTLALQAVLDWHDVLRSRLRRDGEGMWSVEILPAGAIDAASLITSVGRPDQAAAPEVVAAQASARIRPEAAVMLQAVWLDDGPAAGGRLLLVAHDLLLDDTSWLVLLADLTSAWRAVDAGEKPAAPAGTSFRHWALTQYEAAVQPGREAELPYWKHILATPEPLLGSRRLDRARDTSATRRGITVEPRAELTEALLHSVPDTVHGTATDVLLAGLALAVGRWRGRHRGTPDGALLVDVESDGRGNGPHGLDLSRTSGRLATVFPVRLDAGSVPYGAGQRAVQALDRALKATKEQLRAVPGGGIGYELLRYLNDRTRTELAGLPPPQIAFRFAAAQSTGVATETVTVGSGENAPLTHAVRIDVTVIERSDGPHLSALWSWASGVLSAHDVRELADAWVAALDDLAALVSDGAGGHTPSDLTLGTLDQDEVDELEELWDEQISEWE</sequence>
<dbReference type="Gene3D" id="2.30.38.10">
    <property type="entry name" value="Luciferase, Domain 3"/>
    <property type="match status" value="1"/>
</dbReference>
<dbReference type="SUPFAM" id="SSF56801">
    <property type="entry name" value="Acetyl-CoA synthetase-like"/>
    <property type="match status" value="1"/>
</dbReference>
<name>A0A9W6W5Z9_9ACTN</name>
<evidence type="ECO:0000256" key="2">
    <source>
        <dbReference type="ARBA" id="ARBA00022450"/>
    </source>
</evidence>
<dbReference type="FunFam" id="2.30.38.10:FF:000001">
    <property type="entry name" value="Non-ribosomal peptide synthetase PvdI"/>
    <property type="match status" value="1"/>
</dbReference>
<dbReference type="RefSeq" id="WP_285584912.1">
    <property type="nucleotide sequence ID" value="NZ_BSTK01000031.1"/>
</dbReference>
<dbReference type="FunFam" id="3.40.50.12780:FF:000012">
    <property type="entry name" value="Non-ribosomal peptide synthetase"/>
    <property type="match status" value="1"/>
</dbReference>
<dbReference type="CDD" id="cd17646">
    <property type="entry name" value="A_NRPS_AB3403-like"/>
    <property type="match status" value="1"/>
</dbReference>
<dbReference type="Pfam" id="PF00668">
    <property type="entry name" value="Condensation"/>
    <property type="match status" value="1"/>
</dbReference>
<dbReference type="GO" id="GO:0008610">
    <property type="term" value="P:lipid biosynthetic process"/>
    <property type="evidence" value="ECO:0007669"/>
    <property type="project" value="UniProtKB-ARBA"/>
</dbReference>
<evidence type="ECO:0000256" key="4">
    <source>
        <dbReference type="ARBA" id="ARBA00022737"/>
    </source>
</evidence>
<dbReference type="NCBIfam" id="TIGR01720">
    <property type="entry name" value="NRPS-para261"/>
    <property type="match status" value="1"/>
</dbReference>
<dbReference type="Pfam" id="PF00550">
    <property type="entry name" value="PP-binding"/>
    <property type="match status" value="1"/>
</dbReference>
<dbReference type="InterPro" id="IPR010071">
    <property type="entry name" value="AA_adenyl_dom"/>
</dbReference>
<dbReference type="Proteomes" id="UP001165074">
    <property type="component" value="Unassembled WGS sequence"/>
</dbReference>